<protein>
    <submittedName>
        <fullName evidence="2">Uncharacterized protein</fullName>
    </submittedName>
</protein>
<dbReference type="Proteomes" id="UP000479000">
    <property type="component" value="Unassembled WGS sequence"/>
</dbReference>
<keyword evidence="3" id="KW-1185">Reference proteome</keyword>
<evidence type="ECO:0000313" key="3">
    <source>
        <dbReference type="Proteomes" id="UP000479000"/>
    </source>
</evidence>
<dbReference type="AlphaFoldDB" id="A0A6H5HPA4"/>
<gene>
    <name evidence="2" type="ORF">NTEN_LOCUS22515</name>
</gene>
<evidence type="ECO:0000256" key="1">
    <source>
        <dbReference type="SAM" id="SignalP"/>
    </source>
</evidence>
<evidence type="ECO:0000313" key="2">
    <source>
        <dbReference type="EMBL" id="CAB0018731.1"/>
    </source>
</evidence>
<feature type="chain" id="PRO_5026063237" evidence="1">
    <location>
        <begin position="24"/>
        <end position="151"/>
    </location>
</feature>
<name>A0A6H5HPA4_9HEMI</name>
<sequence length="151" mass="16610">MNGLRVSFIRVPCLFVLLNESDGVDYVMNPFHFLTTVLPNVNVFWSKTSEQLLLDEGVPRQCPRLAASSGLKDSGMKSRSRSVPSLSDSAIPYLTLSAAAGAAPSTAVPGGPCRGLFQEHPFVSAFTLIPEQALVKRWVTELRRFWNRGML</sequence>
<accession>A0A6H5HPA4</accession>
<feature type="signal peptide" evidence="1">
    <location>
        <begin position="1"/>
        <end position="23"/>
    </location>
</feature>
<dbReference type="EMBL" id="CADCXU010033145">
    <property type="protein sequence ID" value="CAB0018731.1"/>
    <property type="molecule type" value="Genomic_DNA"/>
</dbReference>
<reference evidence="2 3" key="1">
    <citation type="submission" date="2020-02" db="EMBL/GenBank/DDBJ databases">
        <authorList>
            <person name="Ferguson B K."/>
        </authorList>
    </citation>
    <scope>NUCLEOTIDE SEQUENCE [LARGE SCALE GENOMIC DNA]</scope>
</reference>
<organism evidence="2 3">
    <name type="scientific">Nesidiocoris tenuis</name>
    <dbReference type="NCBI Taxonomy" id="355587"/>
    <lineage>
        <taxon>Eukaryota</taxon>
        <taxon>Metazoa</taxon>
        <taxon>Ecdysozoa</taxon>
        <taxon>Arthropoda</taxon>
        <taxon>Hexapoda</taxon>
        <taxon>Insecta</taxon>
        <taxon>Pterygota</taxon>
        <taxon>Neoptera</taxon>
        <taxon>Paraneoptera</taxon>
        <taxon>Hemiptera</taxon>
        <taxon>Heteroptera</taxon>
        <taxon>Panheteroptera</taxon>
        <taxon>Cimicomorpha</taxon>
        <taxon>Miridae</taxon>
        <taxon>Dicyphina</taxon>
        <taxon>Nesidiocoris</taxon>
    </lineage>
</organism>
<keyword evidence="1" id="KW-0732">Signal</keyword>
<proteinExistence type="predicted"/>